<keyword evidence="1" id="KW-0472">Membrane</keyword>
<proteinExistence type="predicted"/>
<dbReference type="Proteomes" id="UP000051870">
    <property type="component" value="Unassembled WGS sequence"/>
</dbReference>
<name>A0A0P1IHT8_9RHOB</name>
<feature type="transmembrane region" description="Helical" evidence="1">
    <location>
        <begin position="108"/>
        <end position="128"/>
    </location>
</feature>
<dbReference type="EMBL" id="CYTW01000006">
    <property type="protein sequence ID" value="CUK13744.1"/>
    <property type="molecule type" value="Genomic_DNA"/>
</dbReference>
<gene>
    <name evidence="2" type="ORF">PH7735_03852</name>
</gene>
<evidence type="ECO:0000313" key="3">
    <source>
        <dbReference type="Proteomes" id="UP000051870"/>
    </source>
</evidence>
<keyword evidence="1" id="KW-0812">Transmembrane</keyword>
<evidence type="ECO:0000256" key="1">
    <source>
        <dbReference type="SAM" id="Phobius"/>
    </source>
</evidence>
<feature type="transmembrane region" description="Helical" evidence="1">
    <location>
        <begin position="12"/>
        <end position="31"/>
    </location>
</feature>
<feature type="transmembrane region" description="Helical" evidence="1">
    <location>
        <begin position="77"/>
        <end position="96"/>
    </location>
</feature>
<accession>A0A0P1IHT8</accession>
<keyword evidence="1" id="KW-1133">Transmembrane helix</keyword>
<organism evidence="2 3">
    <name type="scientific">Shimia thalassica</name>
    <dbReference type="NCBI Taxonomy" id="1715693"/>
    <lineage>
        <taxon>Bacteria</taxon>
        <taxon>Pseudomonadati</taxon>
        <taxon>Pseudomonadota</taxon>
        <taxon>Alphaproteobacteria</taxon>
        <taxon>Rhodobacterales</taxon>
        <taxon>Roseobacteraceae</taxon>
    </lineage>
</organism>
<protein>
    <submittedName>
        <fullName evidence="2">Uncharacterized protein</fullName>
    </submittedName>
</protein>
<keyword evidence="3" id="KW-1185">Reference proteome</keyword>
<evidence type="ECO:0000313" key="2">
    <source>
        <dbReference type="EMBL" id="CUK13744.1"/>
    </source>
</evidence>
<reference evidence="3" key="1">
    <citation type="submission" date="2015-09" db="EMBL/GenBank/DDBJ databases">
        <authorList>
            <person name="Rodrigo-Torres Lidia"/>
            <person name="Arahal R.David."/>
        </authorList>
    </citation>
    <scope>NUCLEOTIDE SEQUENCE [LARGE SCALE GENOMIC DNA]</scope>
    <source>
        <strain evidence="3">CECT 7735</strain>
    </source>
</reference>
<sequence length="219" mass="24370">MTFEQNSLHLVLSLLFFCFAACAALSVLCLCKGKSVFSHDTSFRGHVSAALSSFFSKTPRDLGNKTLEYRCHWAMRLLAPWIAPTVLVALLFSPIFQVTGYDTHTLQTIFVTGAAGLLGYCGFMMVFVQRVVCNAHHVQSHGLSLRGQTRRLDGLAAVRVSETIPVIVLTFSNQPTLYIPKYTMHRDTLIRDLQEIADHNGNNGRVAPIPTWQARMELA</sequence>
<dbReference type="AlphaFoldDB" id="A0A0P1IHT8"/>